<dbReference type="AlphaFoldDB" id="A0A6A6R574"/>
<dbReference type="Proteomes" id="UP000799750">
    <property type="component" value="Unassembled WGS sequence"/>
</dbReference>
<feature type="region of interest" description="Disordered" evidence="1">
    <location>
        <begin position="288"/>
        <end position="376"/>
    </location>
</feature>
<sequence>MASPASSFTETASPARGKTESTVGTKRKLQTVDSDGNDEVTPKTVGDKRPKKRVKPASEAVQSSLNPNGTTIPISLKDRYKGDVAMDDASDKSNGSFIQQINASKRKVAGSKSNKKDVPDTQAIPRPSASGEVEEPSARDECDSPMNDAQEEDEEDKPAPQKARKAAASRPKTDATGASKRKLDSSRTTLALPGEPGGPKAISVWRQKWYGTGCEQALKDRSVWDDYVVNWKRLGIKVTTQVKAEALYWHDINALKEELQDEIEARGPEFQFREGKTLAECLAGLPVQEEQEEQDVAPPTTSKPVKKTTARPKAKTPHPDEREEDGPVVAPSTSFEKPVNEKVTPARAESKAQKGTGLPRDASSGKAEKKLWKSKPVHKWVSLSEEELRKAARKRRVDLTPHPQEQWAYLLAKHDLLEEDKPVENLQGEFDQVKQAKQEALSADDRDQASPNLSIQSDHVEVETVSPDVIAERMQPNVPVEKEVDVPSTRPVPSKRPELKKSPSKVKRKSSSGVTKNTSSRKAEKNIRRINAERLMEAVEQENEDDCITQALEQALSGPEEEQNPKKALAEAERQLKEREEAEGKKEWMEEVQKAIFDALKRDLEAGKPVEPVEKLGDGGGSEEKLVRLFAGKSIQWFISSHYASRGIQLSYNCPFDPDDGDDPGFWSEEE</sequence>
<feature type="compositionally biased region" description="Basic residues" evidence="1">
    <location>
        <begin position="304"/>
        <end position="316"/>
    </location>
</feature>
<feature type="compositionally biased region" description="Polar residues" evidence="1">
    <location>
        <begin position="60"/>
        <end position="73"/>
    </location>
</feature>
<keyword evidence="3" id="KW-1185">Reference proteome</keyword>
<feature type="region of interest" description="Disordered" evidence="1">
    <location>
        <begin position="427"/>
        <end position="529"/>
    </location>
</feature>
<proteinExistence type="predicted"/>
<gene>
    <name evidence="2" type="ORF">BU16DRAFT_534579</name>
</gene>
<feature type="region of interest" description="Disordered" evidence="1">
    <location>
        <begin position="541"/>
        <end position="588"/>
    </location>
</feature>
<feature type="compositionally biased region" description="Polar residues" evidence="1">
    <location>
        <begin position="92"/>
        <end position="103"/>
    </location>
</feature>
<feature type="region of interest" description="Disordered" evidence="1">
    <location>
        <begin position="1"/>
        <end position="198"/>
    </location>
</feature>
<accession>A0A6A6R574</accession>
<organism evidence="2 3">
    <name type="scientific">Lophium mytilinum</name>
    <dbReference type="NCBI Taxonomy" id="390894"/>
    <lineage>
        <taxon>Eukaryota</taxon>
        <taxon>Fungi</taxon>
        <taxon>Dikarya</taxon>
        <taxon>Ascomycota</taxon>
        <taxon>Pezizomycotina</taxon>
        <taxon>Dothideomycetes</taxon>
        <taxon>Pleosporomycetidae</taxon>
        <taxon>Mytilinidiales</taxon>
        <taxon>Mytilinidiaceae</taxon>
        <taxon>Lophium</taxon>
    </lineage>
</organism>
<name>A0A6A6R574_9PEZI</name>
<reference evidence="2" key="1">
    <citation type="journal article" date="2020" name="Stud. Mycol.">
        <title>101 Dothideomycetes genomes: a test case for predicting lifestyles and emergence of pathogens.</title>
        <authorList>
            <person name="Haridas S."/>
            <person name="Albert R."/>
            <person name="Binder M."/>
            <person name="Bloem J."/>
            <person name="Labutti K."/>
            <person name="Salamov A."/>
            <person name="Andreopoulos B."/>
            <person name="Baker S."/>
            <person name="Barry K."/>
            <person name="Bills G."/>
            <person name="Bluhm B."/>
            <person name="Cannon C."/>
            <person name="Castanera R."/>
            <person name="Culley D."/>
            <person name="Daum C."/>
            <person name="Ezra D."/>
            <person name="Gonzalez J."/>
            <person name="Henrissat B."/>
            <person name="Kuo A."/>
            <person name="Liang C."/>
            <person name="Lipzen A."/>
            <person name="Lutzoni F."/>
            <person name="Magnuson J."/>
            <person name="Mondo S."/>
            <person name="Nolan M."/>
            <person name="Ohm R."/>
            <person name="Pangilinan J."/>
            <person name="Park H.-J."/>
            <person name="Ramirez L."/>
            <person name="Alfaro M."/>
            <person name="Sun H."/>
            <person name="Tritt A."/>
            <person name="Yoshinaga Y."/>
            <person name="Zwiers L.-H."/>
            <person name="Turgeon B."/>
            <person name="Goodwin S."/>
            <person name="Spatafora J."/>
            <person name="Crous P."/>
            <person name="Grigoriev I."/>
        </authorList>
    </citation>
    <scope>NUCLEOTIDE SEQUENCE</scope>
    <source>
        <strain evidence="2">CBS 269.34</strain>
    </source>
</reference>
<feature type="compositionally biased region" description="Basic and acidic residues" evidence="1">
    <location>
        <begin position="563"/>
        <end position="588"/>
    </location>
</feature>
<dbReference type="OrthoDB" id="10448615at2759"/>
<dbReference type="EMBL" id="MU004183">
    <property type="protein sequence ID" value="KAF2499935.1"/>
    <property type="molecule type" value="Genomic_DNA"/>
</dbReference>
<feature type="compositionally biased region" description="Polar residues" evidence="1">
    <location>
        <begin position="1"/>
        <end position="12"/>
    </location>
</feature>
<evidence type="ECO:0000313" key="2">
    <source>
        <dbReference type="EMBL" id="KAF2499935.1"/>
    </source>
</evidence>
<evidence type="ECO:0000256" key="1">
    <source>
        <dbReference type="SAM" id="MobiDB-lite"/>
    </source>
</evidence>
<evidence type="ECO:0000313" key="3">
    <source>
        <dbReference type="Proteomes" id="UP000799750"/>
    </source>
</evidence>
<feature type="compositionally biased region" description="Basic and acidic residues" evidence="1">
    <location>
        <begin position="431"/>
        <end position="448"/>
    </location>
</feature>
<protein>
    <submittedName>
        <fullName evidence="2">Uncharacterized protein</fullName>
    </submittedName>
</protein>